<feature type="transmembrane region" description="Helical" evidence="1">
    <location>
        <begin position="31"/>
        <end position="49"/>
    </location>
</feature>
<dbReference type="AlphaFoldDB" id="A0A177N683"/>
<reference evidence="2 3" key="1">
    <citation type="submission" date="2016-03" db="EMBL/GenBank/DDBJ databases">
        <authorList>
            <person name="Ploux O."/>
        </authorList>
    </citation>
    <scope>NUCLEOTIDE SEQUENCE [LARGE SCALE GENOMIC DNA]</scope>
    <source>
        <strain evidence="2 3">R-45370</strain>
    </source>
</reference>
<dbReference type="RefSeq" id="WP_066984215.1">
    <property type="nucleotide sequence ID" value="NZ_LUUI01000118.1"/>
</dbReference>
<feature type="transmembrane region" description="Helical" evidence="1">
    <location>
        <begin position="6"/>
        <end position="24"/>
    </location>
</feature>
<proteinExistence type="predicted"/>
<sequence length="89" mass="10314">MYRLYEIWFAYVMFVVDAVSAFARSMEHLPIIFPIGSMFLVLGAVDLFLPRWAALSIYAATGLPVAFYLATLFYVFFTHYDLTGRRRSQ</sequence>
<protein>
    <submittedName>
        <fullName evidence="2">Uncharacterized protein</fullName>
    </submittedName>
</protein>
<keyword evidence="3" id="KW-1185">Reference proteome</keyword>
<keyword evidence="1" id="KW-1133">Transmembrane helix</keyword>
<evidence type="ECO:0000313" key="3">
    <source>
        <dbReference type="Proteomes" id="UP000078476"/>
    </source>
</evidence>
<feature type="transmembrane region" description="Helical" evidence="1">
    <location>
        <begin position="55"/>
        <end position="77"/>
    </location>
</feature>
<name>A0A177N683_9GAMM</name>
<organism evidence="2 3">
    <name type="scientific">Methylomonas lenta</name>
    <dbReference type="NCBI Taxonomy" id="980561"/>
    <lineage>
        <taxon>Bacteria</taxon>
        <taxon>Pseudomonadati</taxon>
        <taxon>Pseudomonadota</taxon>
        <taxon>Gammaproteobacteria</taxon>
        <taxon>Methylococcales</taxon>
        <taxon>Methylococcaceae</taxon>
        <taxon>Methylomonas</taxon>
    </lineage>
</organism>
<keyword evidence="1" id="KW-0812">Transmembrane</keyword>
<dbReference type="STRING" id="980561.A1359_12130"/>
<comment type="caution">
    <text evidence="2">The sequence shown here is derived from an EMBL/GenBank/DDBJ whole genome shotgun (WGS) entry which is preliminary data.</text>
</comment>
<dbReference type="OrthoDB" id="9155746at2"/>
<accession>A0A177N683</accession>
<gene>
    <name evidence="2" type="ORF">A1359_12130</name>
</gene>
<keyword evidence="1" id="KW-0472">Membrane</keyword>
<dbReference type="EMBL" id="LUUI01000118">
    <property type="protein sequence ID" value="OAI13548.1"/>
    <property type="molecule type" value="Genomic_DNA"/>
</dbReference>
<evidence type="ECO:0000256" key="1">
    <source>
        <dbReference type="SAM" id="Phobius"/>
    </source>
</evidence>
<dbReference type="Proteomes" id="UP000078476">
    <property type="component" value="Unassembled WGS sequence"/>
</dbReference>
<evidence type="ECO:0000313" key="2">
    <source>
        <dbReference type="EMBL" id="OAI13548.1"/>
    </source>
</evidence>